<keyword evidence="1" id="KW-0808">Transferase</keyword>
<sequence length="401" mass="43674">MLHTDIAQFYPSIYTHSVPWVLHTKAIAKAGVNNMALVGNVLDKELQACQLGQTKGVAIGPDTSLGVAELLLSPLDERIKLECDVVGGCRFIDDIELTFRTLADADKALTRIEALLSELELQPNALKTRIEELPVELESKFVSELRRDLPDATNAPPSQWVDYFNRAFSLARADRTTGVLRYAVAALSGVRPTAKAWDAAQRLLWQCVTIDPGSIRYVVDVLAINRLVGLKVPDPLIATAAVDSVIRTSAAAGHSSEVVWSIWAAMYIGFPIGVDSQSAITGMDDALVASAAMMASTTTTAFSQPFDPALWKSWFQKIASSKSTGSLSMRPIGEDGSLPKWQRRRSRKTRVLPFFEARELPSSWITPEPPMFRSVHFLQGAAVAAEEEVPADENVRGGAAV</sequence>
<organism evidence="1 2">
    <name type="scientific">Ramlibacter pallidus</name>
    <dbReference type="NCBI Taxonomy" id="2780087"/>
    <lineage>
        <taxon>Bacteria</taxon>
        <taxon>Pseudomonadati</taxon>
        <taxon>Pseudomonadota</taxon>
        <taxon>Betaproteobacteria</taxon>
        <taxon>Burkholderiales</taxon>
        <taxon>Comamonadaceae</taxon>
        <taxon>Ramlibacter</taxon>
    </lineage>
</organism>
<dbReference type="CDD" id="cd01646">
    <property type="entry name" value="RT_Bac_retron_I"/>
    <property type="match status" value="1"/>
</dbReference>
<name>A0ABR9S3C6_9BURK</name>
<evidence type="ECO:0000313" key="2">
    <source>
        <dbReference type="Proteomes" id="UP000806285"/>
    </source>
</evidence>
<dbReference type="Proteomes" id="UP000806285">
    <property type="component" value="Unassembled WGS sequence"/>
</dbReference>
<reference evidence="1 2" key="1">
    <citation type="submission" date="2020-10" db="EMBL/GenBank/DDBJ databases">
        <title>Ramlibacter sp. HM2 16S ribosomal RNA gene Genome sequencing and assembly.</title>
        <authorList>
            <person name="Kang M."/>
        </authorList>
    </citation>
    <scope>NUCLEOTIDE SEQUENCE [LARGE SCALE GENOMIC DNA]</scope>
    <source>
        <strain evidence="1 2">HM2</strain>
    </source>
</reference>
<keyword evidence="1" id="KW-0695">RNA-directed DNA polymerase</keyword>
<keyword evidence="1" id="KW-0548">Nucleotidyltransferase</keyword>
<proteinExistence type="predicted"/>
<accession>A0ABR9S3C6</accession>
<dbReference type="EMBL" id="JADDIV010000003">
    <property type="protein sequence ID" value="MBE7368020.1"/>
    <property type="molecule type" value="Genomic_DNA"/>
</dbReference>
<evidence type="ECO:0000313" key="1">
    <source>
        <dbReference type="EMBL" id="MBE7368020.1"/>
    </source>
</evidence>
<protein>
    <submittedName>
        <fullName evidence="1">RNA-directed DNA polymerase</fullName>
    </submittedName>
</protein>
<dbReference type="GO" id="GO:0003964">
    <property type="term" value="F:RNA-directed DNA polymerase activity"/>
    <property type="evidence" value="ECO:0007669"/>
    <property type="project" value="UniProtKB-KW"/>
</dbReference>
<comment type="caution">
    <text evidence="1">The sequence shown here is derived from an EMBL/GenBank/DDBJ whole genome shotgun (WGS) entry which is preliminary data.</text>
</comment>
<gene>
    <name evidence="1" type="ORF">IM787_10610</name>
</gene>
<keyword evidence="2" id="KW-1185">Reference proteome</keyword>